<gene>
    <name evidence="2" type="ORF">DOTSEDRAFT_34942</name>
</gene>
<evidence type="ECO:0000256" key="1">
    <source>
        <dbReference type="SAM" id="MobiDB-lite"/>
    </source>
</evidence>
<feature type="compositionally biased region" description="Polar residues" evidence="1">
    <location>
        <begin position="367"/>
        <end position="379"/>
    </location>
</feature>
<proteinExistence type="predicted"/>
<dbReference type="Proteomes" id="UP000016933">
    <property type="component" value="Unassembled WGS sequence"/>
</dbReference>
<feature type="region of interest" description="Disordered" evidence="1">
    <location>
        <begin position="1"/>
        <end position="20"/>
    </location>
</feature>
<reference evidence="3" key="1">
    <citation type="journal article" date="2012" name="PLoS Genet.">
        <title>The genomes of the fungal plant pathogens Cladosporium fulvum and Dothistroma septosporum reveal adaptation to different hosts and lifestyles but also signatures of common ancestry.</title>
        <authorList>
            <person name="de Wit P.J.G.M."/>
            <person name="van der Burgt A."/>
            <person name="Oekmen B."/>
            <person name="Stergiopoulos I."/>
            <person name="Abd-Elsalam K.A."/>
            <person name="Aerts A.L."/>
            <person name="Bahkali A.H."/>
            <person name="Beenen H.G."/>
            <person name="Chettri P."/>
            <person name="Cox M.P."/>
            <person name="Datema E."/>
            <person name="de Vries R.P."/>
            <person name="Dhillon B."/>
            <person name="Ganley A.R."/>
            <person name="Griffiths S.A."/>
            <person name="Guo Y."/>
            <person name="Hamelin R.C."/>
            <person name="Henrissat B."/>
            <person name="Kabir M.S."/>
            <person name="Jashni M.K."/>
            <person name="Kema G."/>
            <person name="Klaubauf S."/>
            <person name="Lapidus A."/>
            <person name="Levasseur A."/>
            <person name="Lindquist E."/>
            <person name="Mehrabi R."/>
            <person name="Ohm R.A."/>
            <person name="Owen T.J."/>
            <person name="Salamov A."/>
            <person name="Schwelm A."/>
            <person name="Schijlen E."/>
            <person name="Sun H."/>
            <person name="van den Burg H.A."/>
            <person name="van Ham R.C.H.J."/>
            <person name="Zhang S."/>
            <person name="Goodwin S.B."/>
            <person name="Grigoriev I.V."/>
            <person name="Collemare J."/>
            <person name="Bradshaw R.E."/>
        </authorList>
    </citation>
    <scope>NUCLEOTIDE SEQUENCE [LARGE SCALE GENOMIC DNA]</scope>
    <source>
        <strain evidence="3">NZE10 / CBS 128990</strain>
    </source>
</reference>
<name>N1PNN4_DOTSN</name>
<keyword evidence="3" id="KW-1185">Reference proteome</keyword>
<dbReference type="HOGENOM" id="CLU_496081_0_0_1"/>
<evidence type="ECO:0000313" key="3">
    <source>
        <dbReference type="Proteomes" id="UP000016933"/>
    </source>
</evidence>
<reference evidence="2 3" key="2">
    <citation type="journal article" date="2012" name="PLoS Pathog.">
        <title>Diverse lifestyles and strategies of plant pathogenesis encoded in the genomes of eighteen Dothideomycetes fungi.</title>
        <authorList>
            <person name="Ohm R.A."/>
            <person name="Feau N."/>
            <person name="Henrissat B."/>
            <person name="Schoch C.L."/>
            <person name="Horwitz B.A."/>
            <person name="Barry K.W."/>
            <person name="Condon B.J."/>
            <person name="Copeland A.C."/>
            <person name="Dhillon B."/>
            <person name="Glaser F."/>
            <person name="Hesse C.N."/>
            <person name="Kosti I."/>
            <person name="LaButti K."/>
            <person name="Lindquist E.A."/>
            <person name="Lucas S."/>
            <person name="Salamov A.A."/>
            <person name="Bradshaw R.E."/>
            <person name="Ciuffetti L."/>
            <person name="Hamelin R.C."/>
            <person name="Kema G.H.J."/>
            <person name="Lawrence C."/>
            <person name="Scott J.A."/>
            <person name="Spatafora J.W."/>
            <person name="Turgeon B.G."/>
            <person name="de Wit P.J.G.M."/>
            <person name="Zhong S."/>
            <person name="Goodwin S.B."/>
            <person name="Grigoriev I.V."/>
        </authorList>
    </citation>
    <scope>NUCLEOTIDE SEQUENCE [LARGE SCALE GENOMIC DNA]</scope>
    <source>
        <strain evidence="3">NZE10 / CBS 128990</strain>
    </source>
</reference>
<organism evidence="2 3">
    <name type="scientific">Dothistroma septosporum (strain NZE10 / CBS 128990)</name>
    <name type="common">Red band needle blight fungus</name>
    <name type="synonym">Mycosphaerella pini</name>
    <dbReference type="NCBI Taxonomy" id="675120"/>
    <lineage>
        <taxon>Eukaryota</taxon>
        <taxon>Fungi</taxon>
        <taxon>Dikarya</taxon>
        <taxon>Ascomycota</taxon>
        <taxon>Pezizomycotina</taxon>
        <taxon>Dothideomycetes</taxon>
        <taxon>Dothideomycetidae</taxon>
        <taxon>Mycosphaerellales</taxon>
        <taxon>Mycosphaerellaceae</taxon>
        <taxon>Dothistroma</taxon>
    </lineage>
</organism>
<dbReference type="AlphaFoldDB" id="N1PNN4"/>
<feature type="region of interest" description="Disordered" evidence="1">
    <location>
        <begin position="361"/>
        <end position="382"/>
    </location>
</feature>
<protein>
    <submittedName>
        <fullName evidence="2">Uncharacterized protein</fullName>
    </submittedName>
</protein>
<evidence type="ECO:0000313" key="2">
    <source>
        <dbReference type="EMBL" id="EME44533.1"/>
    </source>
</evidence>
<sequence length="549" mass="61622">MVRPGRGGNVKQCTSPTNRNEQRLARGTHNKPGIIHKESERVRLAVDKSYPTLRLNGEELRIMADGRTISSGAPEARQRSGVATAKPRTTSYKKSLALRSTTVEEHGRLDARTQTDSVAQQDDRCLTFQKAERNPKPPFPNFADLSKDAWEQHIADVAAWQNAAQAVLDRKYERFQRTYTEPLQPFRETRQKAAEAMVQAAKAEAVQGSVEDTALHKSKVVERKCASGRLSEVGHMREHDHRSVIYHRSELRPSRMAFQETAKDTEPSKIVNSNVEFSVAPNRSTEAKETCPVVPSLIISKSDMDSFERNPAQSLSCSGVLAKESEAEQIARLVARIGLTRRSAMKAASTPIANARAGTIDKPNEELSPTRQSPTTQWGRSDLTDDPDSLFLRYYQLESTKDRDGSRRLFKAKQEKLRKQRERNWWEVDEGTVPEDDWQRFARERHPGPGASAKELHQYYRMVHETVPLPERNNIMIKYAGIKYNKKRTPAMPVSDDGSTAQASTHGTAVEQSALIVVDSSLKKNTVNGACLRRLPQSQFCVLAHATTT</sequence>
<feature type="region of interest" description="Disordered" evidence="1">
    <location>
        <begin position="70"/>
        <end position="91"/>
    </location>
</feature>
<accession>N1PNN4</accession>
<dbReference type="EMBL" id="KB446539">
    <property type="protein sequence ID" value="EME44533.1"/>
    <property type="molecule type" value="Genomic_DNA"/>
</dbReference>